<protein>
    <recommendedName>
        <fullName evidence="4">Iduronate sulfatase</fullName>
    </recommendedName>
</protein>
<evidence type="ECO:0000313" key="2">
    <source>
        <dbReference type="EMBL" id="CUO69434.1"/>
    </source>
</evidence>
<organism evidence="2 3">
    <name type="scientific">Clostridium disporicum</name>
    <dbReference type="NCBI Taxonomy" id="84024"/>
    <lineage>
        <taxon>Bacteria</taxon>
        <taxon>Bacillati</taxon>
        <taxon>Bacillota</taxon>
        <taxon>Clostridia</taxon>
        <taxon>Eubacteriales</taxon>
        <taxon>Clostridiaceae</taxon>
        <taxon>Clostridium</taxon>
    </lineage>
</organism>
<reference evidence="2 3" key="1">
    <citation type="submission" date="2015-09" db="EMBL/GenBank/DDBJ databases">
        <authorList>
            <consortium name="Pathogen Informatics"/>
        </authorList>
    </citation>
    <scope>NUCLEOTIDE SEQUENCE [LARGE SCALE GENOMIC DNA]</scope>
    <source>
        <strain evidence="2 3">2789STDY5834855</strain>
    </source>
</reference>
<dbReference type="AlphaFoldDB" id="A0A174JRF5"/>
<sequence length="76" mass="8710">METWINFINSVGFPIACCCALGFVLWQMWKHVKTTCDKLTETNAELTYTNKELVKTNSNLVSSINVKLDKLIEKIK</sequence>
<evidence type="ECO:0000313" key="3">
    <source>
        <dbReference type="Proteomes" id="UP000095558"/>
    </source>
</evidence>
<evidence type="ECO:0000256" key="1">
    <source>
        <dbReference type="SAM" id="Phobius"/>
    </source>
</evidence>
<gene>
    <name evidence="2" type="ORF">ERS852470_03089</name>
</gene>
<evidence type="ECO:0008006" key="4">
    <source>
        <dbReference type="Google" id="ProtNLM"/>
    </source>
</evidence>
<dbReference type="Proteomes" id="UP000095558">
    <property type="component" value="Unassembled WGS sequence"/>
</dbReference>
<accession>A0A174JRF5</accession>
<dbReference type="EMBL" id="CYZV01000040">
    <property type="protein sequence ID" value="CUO69434.1"/>
    <property type="molecule type" value="Genomic_DNA"/>
</dbReference>
<dbReference type="OrthoDB" id="1937822at2"/>
<dbReference type="RefSeq" id="WP_055277730.1">
    <property type="nucleotide sequence ID" value="NZ_CYYT01000049.1"/>
</dbReference>
<keyword evidence="1" id="KW-1133">Transmembrane helix</keyword>
<keyword evidence="1" id="KW-0472">Membrane</keyword>
<keyword evidence="1" id="KW-0812">Transmembrane</keyword>
<feature type="transmembrane region" description="Helical" evidence="1">
    <location>
        <begin position="6"/>
        <end position="26"/>
    </location>
</feature>
<proteinExistence type="predicted"/>
<name>A0A174JRF5_9CLOT</name>